<accession>A0ABP1RYX8</accession>
<dbReference type="InterPro" id="IPR007125">
    <property type="entry name" value="H2A/H2B/H3"/>
</dbReference>
<gene>
    <name evidence="4" type="ORF">ODALV1_LOCUS27643</name>
</gene>
<dbReference type="Pfam" id="PF00125">
    <property type="entry name" value="Histone"/>
    <property type="match status" value="1"/>
</dbReference>
<feature type="region of interest" description="Disordered" evidence="2">
    <location>
        <begin position="1"/>
        <end position="36"/>
    </location>
</feature>
<proteinExistence type="inferred from homology"/>
<comment type="caution">
    <text evidence="4">The sequence shown here is derived from an EMBL/GenBank/DDBJ whole genome shotgun (WGS) entry which is preliminary data.</text>
</comment>
<dbReference type="Gene3D" id="1.10.20.10">
    <property type="entry name" value="Histone, subunit A"/>
    <property type="match status" value="1"/>
</dbReference>
<name>A0ABP1RYX8_9HEXA</name>
<dbReference type="PANTHER" id="PTHR23428">
    <property type="entry name" value="HISTONE H2B"/>
    <property type="match status" value="1"/>
</dbReference>
<sequence>MEEPSCSGNSKKSKASKASKKKKKLHNNDSKIEKKRKLKRKESFSIYIYKILKQVHPETGLSSKTMSILNSFLSDIFDRIAAEAARLVKYNNKTCLQARDIQTAVRFLIPGELAKHAVSEGSKALSKYLKSNETVIMVVSCFVGTTSAGASSLHDFPSKQTESMTPVDEYQFLDARNQGMKIEVVNATKF</sequence>
<evidence type="ECO:0000259" key="3">
    <source>
        <dbReference type="Pfam" id="PF00125"/>
    </source>
</evidence>
<dbReference type="Proteomes" id="UP001642540">
    <property type="component" value="Unassembled WGS sequence"/>
</dbReference>
<organism evidence="4 5">
    <name type="scientific">Orchesella dallaii</name>
    <dbReference type="NCBI Taxonomy" id="48710"/>
    <lineage>
        <taxon>Eukaryota</taxon>
        <taxon>Metazoa</taxon>
        <taxon>Ecdysozoa</taxon>
        <taxon>Arthropoda</taxon>
        <taxon>Hexapoda</taxon>
        <taxon>Collembola</taxon>
        <taxon>Entomobryomorpha</taxon>
        <taxon>Entomobryoidea</taxon>
        <taxon>Orchesellidae</taxon>
        <taxon>Orchesellinae</taxon>
        <taxon>Orchesella</taxon>
    </lineage>
</organism>
<dbReference type="EMBL" id="CAXLJM020000124">
    <property type="protein sequence ID" value="CAL8139010.1"/>
    <property type="molecule type" value="Genomic_DNA"/>
</dbReference>
<evidence type="ECO:0000313" key="5">
    <source>
        <dbReference type="Proteomes" id="UP001642540"/>
    </source>
</evidence>
<evidence type="ECO:0000256" key="1">
    <source>
        <dbReference type="ARBA" id="ARBA00006846"/>
    </source>
</evidence>
<dbReference type="SUPFAM" id="SSF47113">
    <property type="entry name" value="Histone-fold"/>
    <property type="match status" value="1"/>
</dbReference>
<dbReference type="PRINTS" id="PR00621">
    <property type="entry name" value="HISTONEH2B"/>
</dbReference>
<dbReference type="InterPro" id="IPR000558">
    <property type="entry name" value="Histone_H2B"/>
</dbReference>
<dbReference type="SMART" id="SM00427">
    <property type="entry name" value="H2B"/>
    <property type="match status" value="1"/>
</dbReference>
<protein>
    <recommendedName>
        <fullName evidence="3">Core Histone H2A/H2B/H3 domain-containing protein</fullName>
    </recommendedName>
</protein>
<feature type="compositionally biased region" description="Basic residues" evidence="2">
    <location>
        <begin position="11"/>
        <end position="25"/>
    </location>
</feature>
<feature type="domain" description="Core Histone H2A/H2B/H3" evidence="3">
    <location>
        <begin position="28"/>
        <end position="106"/>
    </location>
</feature>
<reference evidence="4 5" key="1">
    <citation type="submission" date="2024-08" db="EMBL/GenBank/DDBJ databases">
        <authorList>
            <person name="Cucini C."/>
            <person name="Frati F."/>
        </authorList>
    </citation>
    <scope>NUCLEOTIDE SEQUENCE [LARGE SCALE GENOMIC DNA]</scope>
</reference>
<comment type="similarity">
    <text evidence="1">Belongs to the histone H2B family.</text>
</comment>
<evidence type="ECO:0000313" key="4">
    <source>
        <dbReference type="EMBL" id="CAL8139010.1"/>
    </source>
</evidence>
<evidence type="ECO:0000256" key="2">
    <source>
        <dbReference type="SAM" id="MobiDB-lite"/>
    </source>
</evidence>
<keyword evidence="5" id="KW-1185">Reference proteome</keyword>
<dbReference type="CDD" id="cd22910">
    <property type="entry name" value="HFD_H2B"/>
    <property type="match status" value="1"/>
</dbReference>
<dbReference type="InterPro" id="IPR009072">
    <property type="entry name" value="Histone-fold"/>
</dbReference>